<keyword evidence="3" id="KW-0812">Transmembrane</keyword>
<feature type="compositionally biased region" description="Low complexity" evidence="2">
    <location>
        <begin position="596"/>
        <end position="615"/>
    </location>
</feature>
<dbReference type="FunFam" id="2.20.100.10:FF:000001">
    <property type="entry name" value="semaphorin-5A isoform X1"/>
    <property type="match status" value="1"/>
</dbReference>
<comment type="caution">
    <text evidence="5">The sequence shown here is derived from an EMBL/GenBank/DDBJ whole genome shotgun (WGS) entry which is preliminary data.</text>
</comment>
<feature type="compositionally biased region" description="Polar residues" evidence="2">
    <location>
        <begin position="914"/>
        <end position="931"/>
    </location>
</feature>
<feature type="compositionally biased region" description="Polar residues" evidence="2">
    <location>
        <begin position="791"/>
        <end position="807"/>
    </location>
</feature>
<keyword evidence="3" id="KW-1133">Transmembrane helix</keyword>
<dbReference type="PANTHER" id="PTHR16311">
    <property type="entry name" value="THROMBOSPONDIN TYPE I DOMAIN-CONTAINING 1"/>
    <property type="match status" value="1"/>
</dbReference>
<evidence type="ECO:0000256" key="2">
    <source>
        <dbReference type="SAM" id="MobiDB-lite"/>
    </source>
</evidence>
<evidence type="ECO:0000256" key="4">
    <source>
        <dbReference type="SAM" id="SignalP"/>
    </source>
</evidence>
<accession>A0A7I8VFU3</accession>
<dbReference type="PROSITE" id="PS50092">
    <property type="entry name" value="TSP1"/>
    <property type="match status" value="1"/>
</dbReference>
<feature type="signal peptide" evidence="4">
    <location>
        <begin position="1"/>
        <end position="18"/>
    </location>
</feature>
<feature type="compositionally biased region" description="Polar residues" evidence="2">
    <location>
        <begin position="837"/>
        <end position="852"/>
    </location>
</feature>
<feature type="transmembrane region" description="Helical" evidence="3">
    <location>
        <begin position="551"/>
        <end position="576"/>
    </location>
</feature>
<dbReference type="SUPFAM" id="SSF49854">
    <property type="entry name" value="Spermadhesin, CUB domain"/>
    <property type="match status" value="1"/>
</dbReference>
<dbReference type="PANTHER" id="PTHR16311:SF3">
    <property type="entry name" value="THROMBOSPONDIN TYPE-1 DOMAIN-CONTAINING PROTEIN 1"/>
    <property type="match status" value="1"/>
</dbReference>
<protein>
    <submittedName>
        <fullName evidence="5">DgyrCDS3626</fullName>
    </submittedName>
</protein>
<dbReference type="Gene3D" id="2.20.100.10">
    <property type="entry name" value="Thrombospondin type-1 (TSP1) repeat"/>
    <property type="match status" value="1"/>
</dbReference>
<keyword evidence="6" id="KW-1185">Reference proteome</keyword>
<keyword evidence="4" id="KW-0732">Signal</keyword>
<reference evidence="5 6" key="1">
    <citation type="submission" date="2020-08" db="EMBL/GenBank/DDBJ databases">
        <authorList>
            <person name="Hejnol A."/>
        </authorList>
    </citation>
    <scope>NUCLEOTIDE SEQUENCE [LARGE SCALE GENOMIC DNA]</scope>
</reference>
<dbReference type="InterPro" id="IPR038877">
    <property type="entry name" value="THSD1"/>
</dbReference>
<feature type="compositionally biased region" description="Low complexity" evidence="2">
    <location>
        <begin position="900"/>
        <end position="913"/>
    </location>
</feature>
<dbReference type="SUPFAM" id="SSF82895">
    <property type="entry name" value="TSP-1 type 1 repeat"/>
    <property type="match status" value="1"/>
</dbReference>
<evidence type="ECO:0000256" key="1">
    <source>
        <dbReference type="ARBA" id="ARBA00023157"/>
    </source>
</evidence>
<dbReference type="InterPro" id="IPR036383">
    <property type="entry name" value="TSP1_rpt_sf"/>
</dbReference>
<keyword evidence="1" id="KW-1015">Disulfide bond</keyword>
<feature type="region of interest" description="Disordered" evidence="2">
    <location>
        <begin position="591"/>
        <end position="639"/>
    </location>
</feature>
<dbReference type="AlphaFoldDB" id="A0A7I8VFU3"/>
<feature type="region of interest" description="Disordered" evidence="2">
    <location>
        <begin position="900"/>
        <end position="931"/>
    </location>
</feature>
<proteinExistence type="predicted"/>
<dbReference type="InterPro" id="IPR000884">
    <property type="entry name" value="TSP1_rpt"/>
</dbReference>
<dbReference type="EMBL" id="CAJFCJ010000005">
    <property type="protein sequence ID" value="CAD5114502.1"/>
    <property type="molecule type" value="Genomic_DNA"/>
</dbReference>
<feature type="compositionally biased region" description="Gly residues" evidence="2">
    <location>
        <begin position="625"/>
        <end position="635"/>
    </location>
</feature>
<feature type="region of interest" description="Disordered" evidence="2">
    <location>
        <begin position="752"/>
        <end position="878"/>
    </location>
</feature>
<dbReference type="Proteomes" id="UP000549394">
    <property type="component" value="Unassembled WGS sequence"/>
</dbReference>
<gene>
    <name evidence="5" type="ORF">DGYR_LOCUS3338</name>
</gene>
<sequence>MKLVALLLIYSLCTIVQPTDKIFSVQVPSTYKVLTGRLQVDLLVPVVNYNVTLRISRRNTKWKDMVVRQHFSKYLIHLECGFIDVPDLYTFSLINKQQKILASSTTNATWPDVRIEAKEHFTLFESEFTIRVKSNIGKYGCTGITSHNSFTINYIHYSTKQDLINNINGRIIHKLRSYNLYNSLNAICKLGCHVIDTSGFYRVTMTANTSSILISSSKPIKADFPDINFRLLPSEVFPCSGFINLVYSRQGCNQAHQSDTIRMFRIPRTKFAVMSDMRKTAEKSVSGKDKVSFECNLFNEKHDLGYCFHYVSQSEVLGIVKIVKEICIPSDSNSELIRDGNWNTWGPWSQCSRTCGFGEQVRYRECDNPKPAFTGKYCKGRNEEKLACGGKPCEKTRTTPNAFALYTQDPRCNCGCEITSPNGVIQTSTSCDKRVSQWILIADRNQVIHLIMYLSSGNNGKSRSLIRVRDGRRSEDDLLLDSSGYDIPKEGIPKVVTSSGNSMLIEIILPLSNNVENEGFIAHYSMKKKNTTAPNNDDNNNHVDNSQWRNAVAIVAISLCIVIIVIIIATAFHVRLRTKHKKELRKNPLLVNGEIPTPSQSSASSAGATPATLSPVKTTTSQGVSAGGGGGGGCEAGNAEKRASSMGAGVKGAPVVGKHDEPVRGRAYHRKSSGMSPSGPCPVHNSPYQIQQEEFLHHFEKKLHSDKRQKKKDKRKHRSGTINEIYIDTPEMKKTARPYVPSHLPPLALQEDLSPSTAVSPSIECIPMQDYRKKRPPAIGRDGSKTEDSDFQNANVSTDCSNVSTDGSCKPSVRPLPIRSVSRPDGQSPENRMEGDQNANTPNGLTQLSPVLQKSKLFPSVPTTPGSRRTTPSADYEYDDYVPQVPNSYLEMNHGHYTLSWSKPPKWAKPPLSEGTSETSLPINGVGETNA</sequence>
<dbReference type="OrthoDB" id="446173at2759"/>
<dbReference type="GO" id="GO:0071944">
    <property type="term" value="C:cell periphery"/>
    <property type="evidence" value="ECO:0007669"/>
    <property type="project" value="TreeGrafter"/>
</dbReference>
<feature type="compositionally biased region" description="Low complexity" evidence="2">
    <location>
        <begin position="859"/>
        <end position="873"/>
    </location>
</feature>
<dbReference type="InterPro" id="IPR035914">
    <property type="entry name" value="Sperma_CUB_dom_sf"/>
</dbReference>
<dbReference type="Pfam" id="PF00090">
    <property type="entry name" value="TSP_1"/>
    <property type="match status" value="1"/>
</dbReference>
<feature type="region of interest" description="Disordered" evidence="2">
    <location>
        <begin position="703"/>
        <end position="722"/>
    </location>
</feature>
<keyword evidence="3" id="KW-0472">Membrane</keyword>
<evidence type="ECO:0000313" key="6">
    <source>
        <dbReference type="Proteomes" id="UP000549394"/>
    </source>
</evidence>
<organism evidence="5 6">
    <name type="scientific">Dimorphilus gyrociliatus</name>
    <dbReference type="NCBI Taxonomy" id="2664684"/>
    <lineage>
        <taxon>Eukaryota</taxon>
        <taxon>Metazoa</taxon>
        <taxon>Spiralia</taxon>
        <taxon>Lophotrochozoa</taxon>
        <taxon>Annelida</taxon>
        <taxon>Polychaeta</taxon>
        <taxon>Polychaeta incertae sedis</taxon>
        <taxon>Dinophilidae</taxon>
        <taxon>Dimorphilus</taxon>
    </lineage>
</organism>
<dbReference type="PRINTS" id="PR01705">
    <property type="entry name" value="TSP1REPEAT"/>
</dbReference>
<feature type="chain" id="PRO_5029493947" evidence="4">
    <location>
        <begin position="19"/>
        <end position="931"/>
    </location>
</feature>
<dbReference type="SMART" id="SM00209">
    <property type="entry name" value="TSP1"/>
    <property type="match status" value="1"/>
</dbReference>
<evidence type="ECO:0000256" key="3">
    <source>
        <dbReference type="SAM" id="Phobius"/>
    </source>
</evidence>
<evidence type="ECO:0000313" key="5">
    <source>
        <dbReference type="EMBL" id="CAD5114502.1"/>
    </source>
</evidence>
<name>A0A7I8VFU3_9ANNE</name>
<feature type="compositionally biased region" description="Basic residues" evidence="2">
    <location>
        <begin position="703"/>
        <end position="719"/>
    </location>
</feature>